<feature type="transmembrane region" description="Helical" evidence="1">
    <location>
        <begin position="208"/>
        <end position="226"/>
    </location>
</feature>
<protein>
    <submittedName>
        <fullName evidence="2">PrsW family intramembrane metalloprotease</fullName>
    </submittedName>
</protein>
<keyword evidence="2" id="KW-0645">Protease</keyword>
<feature type="transmembrane region" description="Helical" evidence="1">
    <location>
        <begin position="267"/>
        <end position="289"/>
    </location>
</feature>
<dbReference type="Pfam" id="PF13367">
    <property type="entry name" value="PrsW-protease"/>
    <property type="match status" value="1"/>
</dbReference>
<keyword evidence="2" id="KW-0482">Metalloprotease</keyword>
<accession>A0ABT3CBZ1</accession>
<dbReference type="GO" id="GO:0008237">
    <property type="term" value="F:metallopeptidase activity"/>
    <property type="evidence" value="ECO:0007669"/>
    <property type="project" value="UniProtKB-KW"/>
</dbReference>
<dbReference type="Proteomes" id="UP001526201">
    <property type="component" value="Unassembled WGS sequence"/>
</dbReference>
<feature type="transmembrane region" description="Helical" evidence="1">
    <location>
        <begin position="20"/>
        <end position="44"/>
    </location>
</feature>
<keyword evidence="1" id="KW-1133">Transmembrane helix</keyword>
<evidence type="ECO:0000313" key="2">
    <source>
        <dbReference type="EMBL" id="MCV7226771.1"/>
    </source>
</evidence>
<evidence type="ECO:0000256" key="1">
    <source>
        <dbReference type="SAM" id="Phobius"/>
    </source>
</evidence>
<reference evidence="2 3" key="1">
    <citation type="journal article" date="2022" name="BMC Genomics">
        <title>Comparative genome analysis of mycobacteria focusing on tRNA and non-coding RNA.</title>
        <authorList>
            <person name="Behra P.R.K."/>
            <person name="Pettersson B.M.F."/>
            <person name="Ramesh M."/>
            <person name="Das S."/>
            <person name="Dasgupta S."/>
            <person name="Kirsebom L.A."/>
        </authorList>
    </citation>
    <scope>NUCLEOTIDE SEQUENCE [LARGE SCALE GENOMIC DNA]</scope>
    <source>
        <strain evidence="2 3">DSM 44078</strain>
    </source>
</reference>
<dbReference type="PANTHER" id="PTHR36844">
    <property type="entry name" value="PROTEASE PRSW"/>
    <property type="match status" value="1"/>
</dbReference>
<sequence>MAAEPTTVARTPVVYRPESAVFWVFLAALVIGILELLESSAVAVHETLDAQIALSPIWVGFIVFMIWLMLKFDPFRSVRAYAQVLVAGAALGGTTAVVMAMNGNDALSAVWSRVLAPDTVTQWSAALTAPFIEEASKVLCAVVILVLAARVLTRISHALLLGMFVGFGFDVMEDLTYAANEAISSLDSDLSGAGSNLVLRILTAVPAHWAYTSLATVGALLLLPSFAGRAQWPWPRRILVAGTLMFCASLMHFIWDSPTPGWDSGGLPTLMIKFAANFAIFLIPVVLLLRAERRWVTERIDAERAGRLREFDAAVLDSLPTRRTRRQLQRQYRRDGGRQAKKAIGYQQNRALDAIQAG</sequence>
<dbReference type="InterPro" id="IPR026898">
    <property type="entry name" value="PrsW"/>
</dbReference>
<comment type="caution">
    <text evidence="2">The sequence shown here is derived from an EMBL/GenBank/DDBJ whole genome shotgun (WGS) entry which is preliminary data.</text>
</comment>
<feature type="transmembrane region" description="Helical" evidence="1">
    <location>
        <begin position="82"/>
        <end position="103"/>
    </location>
</feature>
<evidence type="ECO:0000313" key="3">
    <source>
        <dbReference type="Proteomes" id="UP001526201"/>
    </source>
</evidence>
<keyword evidence="3" id="KW-1185">Reference proteome</keyword>
<organism evidence="2 3">
    <name type="scientific">Mycolicibacterium komossense</name>
    <dbReference type="NCBI Taxonomy" id="1779"/>
    <lineage>
        <taxon>Bacteria</taxon>
        <taxon>Bacillati</taxon>
        <taxon>Actinomycetota</taxon>
        <taxon>Actinomycetes</taxon>
        <taxon>Mycobacteriales</taxon>
        <taxon>Mycobacteriaceae</taxon>
        <taxon>Mycolicibacterium</taxon>
    </lineage>
</organism>
<feature type="transmembrane region" description="Helical" evidence="1">
    <location>
        <begin position="238"/>
        <end position="255"/>
    </location>
</feature>
<feature type="transmembrane region" description="Helical" evidence="1">
    <location>
        <begin position="50"/>
        <end position="70"/>
    </location>
</feature>
<proteinExistence type="predicted"/>
<feature type="transmembrane region" description="Helical" evidence="1">
    <location>
        <begin position="123"/>
        <end position="148"/>
    </location>
</feature>
<dbReference type="EMBL" id="JACKTY010000028">
    <property type="protein sequence ID" value="MCV7226771.1"/>
    <property type="molecule type" value="Genomic_DNA"/>
</dbReference>
<keyword evidence="1" id="KW-0812">Transmembrane</keyword>
<keyword evidence="1" id="KW-0472">Membrane</keyword>
<feature type="transmembrane region" description="Helical" evidence="1">
    <location>
        <begin position="155"/>
        <end position="172"/>
    </location>
</feature>
<name>A0ABT3CBZ1_9MYCO</name>
<gene>
    <name evidence="2" type="ORF">H7J73_12110</name>
</gene>
<keyword evidence="2" id="KW-0378">Hydrolase</keyword>
<dbReference type="PANTHER" id="PTHR36844:SF1">
    <property type="entry name" value="PROTEASE PRSW"/>
    <property type="match status" value="1"/>
</dbReference>